<keyword evidence="2" id="KW-1133">Transmembrane helix</keyword>
<organism evidence="3 4">
    <name type="scientific">Cymbomonas tetramitiformis</name>
    <dbReference type="NCBI Taxonomy" id="36881"/>
    <lineage>
        <taxon>Eukaryota</taxon>
        <taxon>Viridiplantae</taxon>
        <taxon>Chlorophyta</taxon>
        <taxon>Pyramimonadophyceae</taxon>
        <taxon>Pyramimonadales</taxon>
        <taxon>Pyramimonadaceae</taxon>
        <taxon>Cymbomonas</taxon>
    </lineage>
</organism>
<keyword evidence="2" id="KW-0472">Membrane</keyword>
<sequence length="250" mass="27566">MLNAEDDKKNQNLRLAALRRKVKDISSTSQKPGTARLVHIFTGTALLLLLLVLISWYQESGGFSEQTEPLGGEEVAGKKVKGKKAFDAEGRRVGKRTRKAKREEKGGKTGKAGKNATHAAIPRIRLPPGETCALTHARLAYTFERLEKAVVAKVPFPHVYVKNVFEPDIYQCLLAHLPVDTAKDTKAVYRKKKSTGRYTLSLPSKQTPSVGEGTDAAAWEALDTKVFNTTFWQGFSEKITGITMSLVLLK</sequence>
<dbReference type="EMBL" id="LGRX02015494">
    <property type="protein sequence ID" value="KAK3263379.1"/>
    <property type="molecule type" value="Genomic_DNA"/>
</dbReference>
<feature type="transmembrane region" description="Helical" evidence="2">
    <location>
        <begin position="37"/>
        <end position="57"/>
    </location>
</feature>
<evidence type="ECO:0000256" key="1">
    <source>
        <dbReference type="SAM" id="MobiDB-lite"/>
    </source>
</evidence>
<reference evidence="3 4" key="1">
    <citation type="journal article" date="2015" name="Genome Biol. Evol.">
        <title>Comparative Genomics of a Bacterivorous Green Alga Reveals Evolutionary Causalities and Consequences of Phago-Mixotrophic Mode of Nutrition.</title>
        <authorList>
            <person name="Burns J.A."/>
            <person name="Paasch A."/>
            <person name="Narechania A."/>
            <person name="Kim E."/>
        </authorList>
    </citation>
    <scope>NUCLEOTIDE SEQUENCE [LARGE SCALE GENOMIC DNA]</scope>
    <source>
        <strain evidence="3 4">PLY_AMNH</strain>
    </source>
</reference>
<name>A0AAE0FP64_9CHLO</name>
<evidence type="ECO:0000256" key="2">
    <source>
        <dbReference type="SAM" id="Phobius"/>
    </source>
</evidence>
<protein>
    <submittedName>
        <fullName evidence="3">Uncharacterized protein</fullName>
    </submittedName>
</protein>
<gene>
    <name evidence="3" type="ORF">CYMTET_27811</name>
</gene>
<evidence type="ECO:0000313" key="4">
    <source>
        <dbReference type="Proteomes" id="UP001190700"/>
    </source>
</evidence>
<feature type="region of interest" description="Disordered" evidence="1">
    <location>
        <begin position="89"/>
        <end position="117"/>
    </location>
</feature>
<evidence type="ECO:0000313" key="3">
    <source>
        <dbReference type="EMBL" id="KAK3263379.1"/>
    </source>
</evidence>
<proteinExistence type="predicted"/>
<keyword evidence="2" id="KW-0812">Transmembrane</keyword>
<keyword evidence="4" id="KW-1185">Reference proteome</keyword>
<dbReference type="AlphaFoldDB" id="A0AAE0FP64"/>
<dbReference type="Proteomes" id="UP001190700">
    <property type="component" value="Unassembled WGS sequence"/>
</dbReference>
<accession>A0AAE0FP64</accession>
<comment type="caution">
    <text evidence="3">The sequence shown here is derived from an EMBL/GenBank/DDBJ whole genome shotgun (WGS) entry which is preliminary data.</text>
</comment>